<dbReference type="Pfam" id="PF01412">
    <property type="entry name" value="ArfGap"/>
    <property type="match status" value="1"/>
</dbReference>
<feature type="region of interest" description="Disordered" evidence="6">
    <location>
        <begin position="324"/>
        <end position="353"/>
    </location>
</feature>
<dbReference type="OrthoDB" id="983479at2759"/>
<reference evidence="8 9" key="1">
    <citation type="submission" date="2015-12" db="EMBL/GenBank/DDBJ databases">
        <title>The genome of Folsomia candida.</title>
        <authorList>
            <person name="Faddeeva A."/>
            <person name="Derks M.F."/>
            <person name="Anvar Y."/>
            <person name="Smit S."/>
            <person name="Van Straalen N."/>
            <person name="Roelofs D."/>
        </authorList>
    </citation>
    <scope>NUCLEOTIDE SEQUENCE [LARGE SCALE GENOMIC DNA]</scope>
    <source>
        <strain evidence="8 9">VU population</strain>
        <tissue evidence="8">Whole body</tissue>
    </source>
</reference>
<proteinExistence type="predicted"/>
<dbReference type="STRING" id="158441.A0A226ESN1"/>
<comment type="caution">
    <text evidence="8">The sequence shown here is derived from an EMBL/GenBank/DDBJ whole genome shotgun (WGS) entry which is preliminary data.</text>
</comment>
<dbReference type="Gene3D" id="1.10.220.150">
    <property type="entry name" value="Arf GTPase activating protein"/>
    <property type="match status" value="1"/>
</dbReference>
<evidence type="ECO:0000256" key="3">
    <source>
        <dbReference type="ARBA" id="ARBA00022771"/>
    </source>
</evidence>
<feature type="domain" description="Arf-GAP" evidence="7">
    <location>
        <begin position="13"/>
        <end position="129"/>
    </location>
</feature>
<sequence>MADEGPNNSAEIQEIFRKLKTNSANRVCFDCNASNPTWASVTYGVFICIDCSAVHRSLGVHVSFVRSIQLDTNWTRNQLRCMQLGGNANAQAFFAQHNCTSVDAQQKYHSRAAVLYKEKLSQQVSKHNRLHGNQIVFEEKSHASHTEKEADFFDEIHKVAQKTENLAIDNGMRLFEPKSSNNQAGDGPSVDGILSGSTPGSSAPRKSTIGQRKPGNKLGAKKGGLGAQKVKADFAEIEKEAEMMDQMKERAVEQAKLDKERQAEQDERQRITMSLAYQDLSKQQTKRANNLRTMDPKKADQVERLGMGFGMRSGISHSMMSDMQTIDQQAPSSSTRGNSNSNTTSSGLSSTRSAFDSGDSFFDDYEVVDEATTHNVTGLEGLTTAPKRNDDWDFNRQSTAKKYSEEDSHYTTRSKPRESANTSSLVAGDEAQKKFGKAKAISSDQFFSGGDDNDYERRTNLSRFEGSTSISSADYFGDGRQRNEAAGSYSNMQNVDLDDVKESVRQGVTKVAGKISNLANGVMSSLQEKYGY</sequence>
<evidence type="ECO:0000256" key="6">
    <source>
        <dbReference type="SAM" id="MobiDB-lite"/>
    </source>
</evidence>
<evidence type="ECO:0000256" key="1">
    <source>
        <dbReference type="ARBA" id="ARBA00022468"/>
    </source>
</evidence>
<dbReference type="PROSITE" id="PS50115">
    <property type="entry name" value="ARFGAP"/>
    <property type="match status" value="1"/>
</dbReference>
<name>A0A226ESN1_FOLCA</name>
<evidence type="ECO:0000256" key="5">
    <source>
        <dbReference type="PROSITE-ProRule" id="PRU00288"/>
    </source>
</evidence>
<feature type="compositionally biased region" description="Basic and acidic residues" evidence="6">
    <location>
        <begin position="402"/>
        <end position="418"/>
    </location>
</feature>
<evidence type="ECO:0000259" key="7">
    <source>
        <dbReference type="PROSITE" id="PS50115"/>
    </source>
</evidence>
<dbReference type="CDD" id="cd08831">
    <property type="entry name" value="ArfGap_ArfGap2_3_like"/>
    <property type="match status" value="1"/>
</dbReference>
<dbReference type="SMART" id="SM00105">
    <property type="entry name" value="ArfGap"/>
    <property type="match status" value="1"/>
</dbReference>
<gene>
    <name evidence="8" type="ORF">Fcan01_06325</name>
</gene>
<evidence type="ECO:0000256" key="2">
    <source>
        <dbReference type="ARBA" id="ARBA00022723"/>
    </source>
</evidence>
<evidence type="ECO:0000313" key="9">
    <source>
        <dbReference type="Proteomes" id="UP000198287"/>
    </source>
</evidence>
<feature type="compositionally biased region" description="Low complexity" evidence="6">
    <location>
        <begin position="332"/>
        <end position="353"/>
    </location>
</feature>
<evidence type="ECO:0000313" key="8">
    <source>
        <dbReference type="EMBL" id="OXA60645.1"/>
    </source>
</evidence>
<feature type="compositionally biased region" description="Polar residues" evidence="6">
    <location>
        <begin position="195"/>
        <end position="210"/>
    </location>
</feature>
<dbReference type="InterPro" id="IPR038508">
    <property type="entry name" value="ArfGAP_dom_sf"/>
</dbReference>
<dbReference type="PANTHER" id="PTHR45686">
    <property type="entry name" value="ADP-RIBOSYLATION FACTOR GTPASE ACTIVATING PROTEIN 3, ISOFORM H-RELATED"/>
    <property type="match status" value="1"/>
</dbReference>
<dbReference type="GO" id="GO:0000139">
    <property type="term" value="C:Golgi membrane"/>
    <property type="evidence" value="ECO:0007669"/>
    <property type="project" value="GOC"/>
</dbReference>
<accession>A0A226ESN1</accession>
<evidence type="ECO:0000256" key="4">
    <source>
        <dbReference type="ARBA" id="ARBA00022833"/>
    </source>
</evidence>
<organism evidence="8 9">
    <name type="scientific">Folsomia candida</name>
    <name type="common">Springtail</name>
    <dbReference type="NCBI Taxonomy" id="158441"/>
    <lineage>
        <taxon>Eukaryota</taxon>
        <taxon>Metazoa</taxon>
        <taxon>Ecdysozoa</taxon>
        <taxon>Arthropoda</taxon>
        <taxon>Hexapoda</taxon>
        <taxon>Collembola</taxon>
        <taxon>Entomobryomorpha</taxon>
        <taxon>Isotomoidea</taxon>
        <taxon>Isotomidae</taxon>
        <taxon>Proisotominae</taxon>
        <taxon>Folsomia</taxon>
    </lineage>
</organism>
<keyword evidence="3 5" id="KW-0863">Zinc-finger</keyword>
<dbReference type="EMBL" id="LNIX01000002">
    <property type="protein sequence ID" value="OXA60645.1"/>
    <property type="molecule type" value="Genomic_DNA"/>
</dbReference>
<dbReference type="GO" id="GO:0005096">
    <property type="term" value="F:GTPase activator activity"/>
    <property type="evidence" value="ECO:0007669"/>
    <property type="project" value="UniProtKB-KW"/>
</dbReference>
<dbReference type="OMA" id="PANQVCF"/>
<protein>
    <submittedName>
        <fullName evidence="8">ADP-ribosylation factor GTPase-activating protein 3</fullName>
    </submittedName>
</protein>
<keyword evidence="1" id="KW-0343">GTPase activation</keyword>
<keyword evidence="4" id="KW-0862">Zinc</keyword>
<dbReference type="InterPro" id="IPR001164">
    <property type="entry name" value="ArfGAP_dom"/>
</dbReference>
<dbReference type="GO" id="GO:0048205">
    <property type="term" value="P:COPI coating of Golgi vesicle"/>
    <property type="evidence" value="ECO:0007669"/>
    <property type="project" value="TreeGrafter"/>
</dbReference>
<dbReference type="GO" id="GO:0008270">
    <property type="term" value="F:zinc ion binding"/>
    <property type="evidence" value="ECO:0007669"/>
    <property type="project" value="UniProtKB-KW"/>
</dbReference>
<dbReference type="AlphaFoldDB" id="A0A226ESN1"/>
<keyword evidence="2" id="KW-0479">Metal-binding</keyword>
<keyword evidence="9" id="KW-1185">Reference proteome</keyword>
<dbReference type="InterPro" id="IPR037278">
    <property type="entry name" value="ARFGAP/RecO"/>
</dbReference>
<feature type="region of interest" description="Disordered" evidence="6">
    <location>
        <begin position="175"/>
        <end position="227"/>
    </location>
</feature>
<dbReference type="SUPFAM" id="SSF57863">
    <property type="entry name" value="ArfGap/RecO-like zinc finger"/>
    <property type="match status" value="1"/>
</dbReference>
<dbReference type="PANTHER" id="PTHR45686:SF4">
    <property type="entry name" value="ADP-RIBOSYLATION FACTOR GTPASE ACTIVATING PROTEIN 3, ISOFORM H"/>
    <property type="match status" value="1"/>
</dbReference>
<dbReference type="PRINTS" id="PR00405">
    <property type="entry name" value="REVINTRACTNG"/>
</dbReference>
<feature type="region of interest" description="Disordered" evidence="6">
    <location>
        <begin position="399"/>
        <end position="425"/>
    </location>
</feature>
<dbReference type="Proteomes" id="UP000198287">
    <property type="component" value="Unassembled WGS sequence"/>
</dbReference>
<dbReference type="FunFam" id="1.10.220.150:FF:000004">
    <property type="entry name" value="Putative ADP-ribosylation factor GTPase-activating protein 2"/>
    <property type="match status" value="1"/>
</dbReference>